<evidence type="ECO:0000259" key="3">
    <source>
        <dbReference type="Pfam" id="PF16113"/>
    </source>
</evidence>
<keyword evidence="5" id="KW-1185">Reference proteome</keyword>
<name>A0A5J5A074_9ASTE</name>
<evidence type="ECO:0000256" key="2">
    <source>
        <dbReference type="RuleBase" id="RU369070"/>
    </source>
</evidence>
<proteinExistence type="inferred from homology"/>
<feature type="domain" description="Enoyl-CoA hydratase/isomerase" evidence="3">
    <location>
        <begin position="81"/>
        <end position="269"/>
    </location>
</feature>
<dbReference type="Pfam" id="PF16113">
    <property type="entry name" value="ECH_2"/>
    <property type="match status" value="2"/>
</dbReference>
<protein>
    <recommendedName>
        <fullName evidence="2">3-hydroxyisobutyryl-CoA hydrolase</fullName>
        <shortName evidence="2">HIB-CoA hydrolase</shortName>
        <shortName evidence="2">HIBYL-CoA-H</shortName>
        <ecNumber evidence="2">3.1.2.4</ecNumber>
    </recommendedName>
    <alternativeName>
        <fullName evidence="2">3-hydroxyisobutyryl-coenzyme A hydrolase</fullName>
    </alternativeName>
</protein>
<dbReference type="AlphaFoldDB" id="A0A5J5A074"/>
<accession>A0A5J5A074</accession>
<dbReference type="GO" id="GO:0006574">
    <property type="term" value="P:L-valine catabolic process"/>
    <property type="evidence" value="ECO:0007669"/>
    <property type="project" value="UniProtKB-UniRule"/>
</dbReference>
<dbReference type="PANTHER" id="PTHR43176">
    <property type="entry name" value="3-HYDROXYISOBUTYRYL-COA HYDROLASE-RELATED"/>
    <property type="match status" value="1"/>
</dbReference>
<comment type="similarity">
    <text evidence="2">Belongs to the enoyl-CoA hydratase/isomerase family.</text>
</comment>
<gene>
    <name evidence="4" type="ORF">F0562_009081</name>
</gene>
<dbReference type="EMBL" id="CM018047">
    <property type="protein sequence ID" value="KAA8522757.1"/>
    <property type="molecule type" value="Genomic_DNA"/>
</dbReference>
<sequence>MAFSLNRELSQVLFEEISGVRKVILNRPKKLNSLNYEMVCQMLKKLKVYENDPKVKLVILKGNGKAFCAGGDVTATISYMTIGEYLGLTGARLDGNEMIACGLATHFILSKDLVSLENALHEVVVSSDKSTISQIIDKFDHKVNIKQDTRLEIINKCFSKETVEEILSSLENFAANQPEKWIIEAINSMKSASPTSLKLFLKSIREGRMQKLEQCLVREFNILCHILRRTINDDFYEGSRAMLIDKDKKPKWQPSKLELVSEEMVGQYFSKVDDDDWEPLHLPIRSNLTSKL</sequence>
<reference evidence="4 5" key="1">
    <citation type="submission" date="2019-09" db="EMBL/GenBank/DDBJ databases">
        <title>A chromosome-level genome assembly of the Chinese tupelo Nyssa sinensis.</title>
        <authorList>
            <person name="Yang X."/>
            <person name="Kang M."/>
            <person name="Yang Y."/>
            <person name="Xiong H."/>
            <person name="Wang M."/>
            <person name="Zhang Z."/>
            <person name="Wang Z."/>
            <person name="Wu H."/>
            <person name="Ma T."/>
            <person name="Liu J."/>
            <person name="Xi Z."/>
        </authorList>
    </citation>
    <scope>NUCLEOTIDE SEQUENCE [LARGE SCALE GENOMIC DNA]</scope>
    <source>
        <strain evidence="4">J267</strain>
        <tissue evidence="4">Leaf</tissue>
    </source>
</reference>
<evidence type="ECO:0000313" key="5">
    <source>
        <dbReference type="Proteomes" id="UP000325577"/>
    </source>
</evidence>
<dbReference type="EC" id="3.1.2.4" evidence="2"/>
<dbReference type="CDD" id="cd06558">
    <property type="entry name" value="crotonase-like"/>
    <property type="match status" value="1"/>
</dbReference>
<dbReference type="Gene3D" id="3.90.226.10">
    <property type="entry name" value="2-enoyl-CoA Hydratase, Chain A, domain 1"/>
    <property type="match status" value="2"/>
</dbReference>
<dbReference type="SUPFAM" id="SSF52096">
    <property type="entry name" value="ClpP/crotonase"/>
    <property type="match status" value="1"/>
</dbReference>
<dbReference type="InterPro" id="IPR032259">
    <property type="entry name" value="HIBYL-CoA-H"/>
</dbReference>
<comment type="pathway">
    <text evidence="2">Amino-acid degradation; L-valine degradation.</text>
</comment>
<dbReference type="InterPro" id="IPR029045">
    <property type="entry name" value="ClpP/crotonase-like_dom_sf"/>
</dbReference>
<dbReference type="PANTHER" id="PTHR43176:SF6">
    <property type="entry name" value="3-HYDROXYISOBUTYRYL-COA HYDROLASE"/>
    <property type="match status" value="1"/>
</dbReference>
<dbReference type="InterPro" id="IPR045004">
    <property type="entry name" value="ECH_dom"/>
</dbReference>
<evidence type="ECO:0000313" key="4">
    <source>
        <dbReference type="EMBL" id="KAA8522757.1"/>
    </source>
</evidence>
<comment type="function">
    <text evidence="2">Hydrolyzes 3-hydroxyisobutyryl-CoA (HIBYL-CoA), a saline catabolite. Has high activity toward isobutyryl-CoA. Could be an isobutyryl-CoA dehydrogenase that functions in valine catabolism.</text>
</comment>
<dbReference type="OrthoDB" id="16820at2759"/>
<dbReference type="GO" id="GO:0003860">
    <property type="term" value="F:3-hydroxyisobutyryl-CoA hydrolase activity"/>
    <property type="evidence" value="ECO:0007669"/>
    <property type="project" value="UniProtKB-UniRule"/>
</dbReference>
<feature type="domain" description="Enoyl-CoA hydratase/isomerase" evidence="3">
    <location>
        <begin position="21"/>
        <end position="77"/>
    </location>
</feature>
<keyword evidence="1 2" id="KW-0378">Hydrolase</keyword>
<evidence type="ECO:0000256" key="1">
    <source>
        <dbReference type="ARBA" id="ARBA00022801"/>
    </source>
</evidence>
<dbReference type="Proteomes" id="UP000325577">
    <property type="component" value="Linkage Group LG4"/>
</dbReference>
<comment type="catalytic activity">
    <reaction evidence="2">
        <text>3-hydroxy-2-methylpropanoyl-CoA + H2O = 3-hydroxy-2-methylpropanoate + CoA + H(+)</text>
        <dbReference type="Rhea" id="RHEA:20888"/>
        <dbReference type="ChEBI" id="CHEBI:11805"/>
        <dbReference type="ChEBI" id="CHEBI:15377"/>
        <dbReference type="ChEBI" id="CHEBI:15378"/>
        <dbReference type="ChEBI" id="CHEBI:57287"/>
        <dbReference type="ChEBI" id="CHEBI:57340"/>
        <dbReference type="EC" id="3.1.2.4"/>
    </reaction>
</comment>
<organism evidence="4 5">
    <name type="scientific">Nyssa sinensis</name>
    <dbReference type="NCBI Taxonomy" id="561372"/>
    <lineage>
        <taxon>Eukaryota</taxon>
        <taxon>Viridiplantae</taxon>
        <taxon>Streptophyta</taxon>
        <taxon>Embryophyta</taxon>
        <taxon>Tracheophyta</taxon>
        <taxon>Spermatophyta</taxon>
        <taxon>Magnoliopsida</taxon>
        <taxon>eudicotyledons</taxon>
        <taxon>Gunneridae</taxon>
        <taxon>Pentapetalae</taxon>
        <taxon>asterids</taxon>
        <taxon>Cornales</taxon>
        <taxon>Nyssaceae</taxon>
        <taxon>Nyssa</taxon>
    </lineage>
</organism>